<keyword evidence="2" id="KW-1185">Reference proteome</keyword>
<proteinExistence type="predicted"/>
<sequence>MSPNLAFSPAGPQIKFFPLLYAPEFRSRGHLAPYFESLLYKLASGTWIQQPKKIKLSDSRGSDISAIFG</sequence>
<protein>
    <submittedName>
        <fullName evidence="1">Uncharacterized protein</fullName>
    </submittedName>
</protein>
<dbReference type="HOGENOM" id="CLU_2775431_0_0_1"/>
<dbReference type="EMBL" id="KN818224">
    <property type="protein sequence ID" value="KIL70483.1"/>
    <property type="molecule type" value="Genomic_DNA"/>
</dbReference>
<reference evidence="1 2" key="1">
    <citation type="submission" date="2014-04" db="EMBL/GenBank/DDBJ databases">
        <title>Evolutionary Origins and Diversification of the Mycorrhizal Mutualists.</title>
        <authorList>
            <consortium name="DOE Joint Genome Institute"/>
            <consortium name="Mycorrhizal Genomics Consortium"/>
            <person name="Kohler A."/>
            <person name="Kuo A."/>
            <person name="Nagy L.G."/>
            <person name="Floudas D."/>
            <person name="Copeland A."/>
            <person name="Barry K.W."/>
            <person name="Cichocki N."/>
            <person name="Veneault-Fourrey C."/>
            <person name="LaButti K."/>
            <person name="Lindquist E.A."/>
            <person name="Lipzen A."/>
            <person name="Lundell T."/>
            <person name="Morin E."/>
            <person name="Murat C."/>
            <person name="Riley R."/>
            <person name="Ohm R."/>
            <person name="Sun H."/>
            <person name="Tunlid A."/>
            <person name="Henrissat B."/>
            <person name="Grigoriev I.V."/>
            <person name="Hibbett D.S."/>
            <person name="Martin F."/>
        </authorList>
    </citation>
    <scope>NUCLEOTIDE SEQUENCE [LARGE SCALE GENOMIC DNA]</scope>
    <source>
        <strain evidence="1 2">Koide BX008</strain>
    </source>
</reference>
<evidence type="ECO:0000313" key="2">
    <source>
        <dbReference type="Proteomes" id="UP000054549"/>
    </source>
</evidence>
<dbReference type="InParanoid" id="A0A0C2XMW6"/>
<dbReference type="AlphaFoldDB" id="A0A0C2XMW6"/>
<organism evidence="1 2">
    <name type="scientific">Amanita muscaria (strain Koide BX008)</name>
    <dbReference type="NCBI Taxonomy" id="946122"/>
    <lineage>
        <taxon>Eukaryota</taxon>
        <taxon>Fungi</taxon>
        <taxon>Dikarya</taxon>
        <taxon>Basidiomycota</taxon>
        <taxon>Agaricomycotina</taxon>
        <taxon>Agaricomycetes</taxon>
        <taxon>Agaricomycetidae</taxon>
        <taxon>Agaricales</taxon>
        <taxon>Pluteineae</taxon>
        <taxon>Amanitaceae</taxon>
        <taxon>Amanita</taxon>
    </lineage>
</organism>
<name>A0A0C2XMW6_AMAMK</name>
<gene>
    <name evidence="1" type="ORF">M378DRAFT_156633</name>
</gene>
<evidence type="ECO:0000313" key="1">
    <source>
        <dbReference type="EMBL" id="KIL70483.1"/>
    </source>
</evidence>
<accession>A0A0C2XMW6</accession>
<dbReference type="Proteomes" id="UP000054549">
    <property type="component" value="Unassembled WGS sequence"/>
</dbReference>